<dbReference type="Gene3D" id="2.60.20.10">
    <property type="entry name" value="Crystallins"/>
    <property type="match status" value="1"/>
</dbReference>
<evidence type="ECO:0000313" key="2">
    <source>
        <dbReference type="Proteomes" id="UP001338125"/>
    </source>
</evidence>
<dbReference type="InterPro" id="IPR011024">
    <property type="entry name" value="G_crystallin-like"/>
</dbReference>
<organism evidence="1 2">
    <name type="scientific">Cladobotryum mycophilum</name>
    <dbReference type="NCBI Taxonomy" id="491253"/>
    <lineage>
        <taxon>Eukaryota</taxon>
        <taxon>Fungi</taxon>
        <taxon>Dikarya</taxon>
        <taxon>Ascomycota</taxon>
        <taxon>Pezizomycotina</taxon>
        <taxon>Sordariomycetes</taxon>
        <taxon>Hypocreomycetidae</taxon>
        <taxon>Hypocreales</taxon>
        <taxon>Hypocreaceae</taxon>
        <taxon>Cladobotryum</taxon>
    </lineage>
</organism>
<protein>
    <submittedName>
        <fullName evidence="1">Uncharacterized protein</fullName>
    </submittedName>
</protein>
<evidence type="ECO:0000313" key="1">
    <source>
        <dbReference type="EMBL" id="KAK5989715.1"/>
    </source>
</evidence>
<accession>A0ABR0SD47</accession>
<proteinExistence type="predicted"/>
<sequence>MAADPLATVYSKPDYQGASFGITIIGECVAVSERAEFYYGARSIQMNTPLYCFLYLEPDCTGTQHVPLTSSRPYLGPMVRGVLCFQRA</sequence>
<keyword evidence="2" id="KW-1185">Reference proteome</keyword>
<reference evidence="1 2" key="1">
    <citation type="submission" date="2024-01" db="EMBL/GenBank/DDBJ databases">
        <title>Complete genome of Cladobotryum mycophilum ATHUM6906.</title>
        <authorList>
            <person name="Christinaki A.C."/>
            <person name="Myridakis A.I."/>
            <person name="Kouvelis V.N."/>
        </authorList>
    </citation>
    <scope>NUCLEOTIDE SEQUENCE [LARGE SCALE GENOMIC DNA]</scope>
    <source>
        <strain evidence="1 2">ATHUM6906</strain>
    </source>
</reference>
<dbReference type="EMBL" id="JAVFKD010000014">
    <property type="protein sequence ID" value="KAK5989715.1"/>
    <property type="molecule type" value="Genomic_DNA"/>
</dbReference>
<comment type="caution">
    <text evidence="1">The sequence shown here is derived from an EMBL/GenBank/DDBJ whole genome shotgun (WGS) entry which is preliminary data.</text>
</comment>
<dbReference type="Proteomes" id="UP001338125">
    <property type="component" value="Unassembled WGS sequence"/>
</dbReference>
<gene>
    <name evidence="1" type="ORF">PT974_07974</name>
</gene>
<name>A0ABR0SD47_9HYPO</name>
<dbReference type="SUPFAM" id="SSF49695">
    <property type="entry name" value="gamma-Crystallin-like"/>
    <property type="match status" value="1"/>
</dbReference>